<evidence type="ECO:0000313" key="2">
    <source>
        <dbReference type="EMBL" id="QEH35390.1"/>
    </source>
</evidence>
<name>A0A5B9W5Y6_9BACT</name>
<accession>A0A5B9W5Y6</accession>
<feature type="region of interest" description="Disordered" evidence="1">
    <location>
        <begin position="90"/>
        <end position="137"/>
    </location>
</feature>
<gene>
    <name evidence="2" type="ORF">OJF2_39420</name>
</gene>
<organism evidence="2 3">
    <name type="scientific">Aquisphaera giovannonii</name>
    <dbReference type="NCBI Taxonomy" id="406548"/>
    <lineage>
        <taxon>Bacteria</taxon>
        <taxon>Pseudomonadati</taxon>
        <taxon>Planctomycetota</taxon>
        <taxon>Planctomycetia</taxon>
        <taxon>Isosphaerales</taxon>
        <taxon>Isosphaeraceae</taxon>
        <taxon>Aquisphaera</taxon>
    </lineage>
</organism>
<dbReference type="EMBL" id="CP042997">
    <property type="protein sequence ID" value="QEH35390.1"/>
    <property type="molecule type" value="Genomic_DNA"/>
</dbReference>
<dbReference type="Proteomes" id="UP000324233">
    <property type="component" value="Chromosome"/>
</dbReference>
<protein>
    <submittedName>
        <fullName evidence="2">Uncharacterized protein</fullName>
    </submittedName>
</protein>
<keyword evidence="3" id="KW-1185">Reference proteome</keyword>
<reference evidence="2 3" key="1">
    <citation type="submission" date="2019-08" db="EMBL/GenBank/DDBJ databases">
        <title>Deep-cultivation of Planctomycetes and their phenomic and genomic characterization uncovers novel biology.</title>
        <authorList>
            <person name="Wiegand S."/>
            <person name="Jogler M."/>
            <person name="Boedeker C."/>
            <person name="Pinto D."/>
            <person name="Vollmers J."/>
            <person name="Rivas-Marin E."/>
            <person name="Kohn T."/>
            <person name="Peeters S.H."/>
            <person name="Heuer A."/>
            <person name="Rast P."/>
            <person name="Oberbeckmann S."/>
            <person name="Bunk B."/>
            <person name="Jeske O."/>
            <person name="Meyerdierks A."/>
            <person name="Storesund J.E."/>
            <person name="Kallscheuer N."/>
            <person name="Luecker S."/>
            <person name="Lage O.M."/>
            <person name="Pohl T."/>
            <person name="Merkel B.J."/>
            <person name="Hornburger P."/>
            <person name="Mueller R.-W."/>
            <person name="Bruemmer F."/>
            <person name="Labrenz M."/>
            <person name="Spormann A.M."/>
            <person name="Op den Camp H."/>
            <person name="Overmann J."/>
            <person name="Amann R."/>
            <person name="Jetten M.S.M."/>
            <person name="Mascher T."/>
            <person name="Medema M.H."/>
            <person name="Devos D.P."/>
            <person name="Kaster A.-K."/>
            <person name="Ovreas L."/>
            <person name="Rohde M."/>
            <person name="Galperin M.Y."/>
            <person name="Jogler C."/>
        </authorList>
    </citation>
    <scope>NUCLEOTIDE SEQUENCE [LARGE SCALE GENOMIC DNA]</scope>
    <source>
        <strain evidence="2 3">OJF2</strain>
    </source>
</reference>
<evidence type="ECO:0000256" key="1">
    <source>
        <dbReference type="SAM" id="MobiDB-lite"/>
    </source>
</evidence>
<dbReference type="KEGG" id="agv:OJF2_39420"/>
<dbReference type="AlphaFoldDB" id="A0A5B9W5Y6"/>
<sequence length="137" mass="14307">MLKTGATFAEVKAALTELGFGHRYTPKHVFFKHSSGTPFFALPRYAPGQRLSSIHALMIRTQLEDAGLIEEAEPRCRPLVGTVLQKTGGVAKVKAKKKAGTPPAAAGKPAPPKAGKNDAGGPEGGRKPSATKAKAHA</sequence>
<evidence type="ECO:0000313" key="3">
    <source>
        <dbReference type="Proteomes" id="UP000324233"/>
    </source>
</evidence>
<proteinExistence type="predicted"/>